<evidence type="ECO:0000313" key="7">
    <source>
        <dbReference type="EMBL" id="POR45993.1"/>
    </source>
</evidence>
<proteinExistence type="predicted"/>
<dbReference type="Pfam" id="PF03279">
    <property type="entry name" value="Lip_A_acyltrans"/>
    <property type="match status" value="1"/>
</dbReference>
<name>A0A2S4LU52_9HYPH</name>
<evidence type="ECO:0000256" key="6">
    <source>
        <dbReference type="ARBA" id="ARBA00023315"/>
    </source>
</evidence>
<evidence type="ECO:0000256" key="2">
    <source>
        <dbReference type="ARBA" id="ARBA00022475"/>
    </source>
</evidence>
<keyword evidence="6" id="KW-0012">Acyltransferase</keyword>
<gene>
    <name evidence="7" type="ORF">CYD53_12840</name>
</gene>
<keyword evidence="4 7" id="KW-0808">Transferase</keyword>
<dbReference type="PANTHER" id="PTHR30606:SF9">
    <property type="entry name" value="LIPID A BIOSYNTHESIS LAUROYLTRANSFERASE"/>
    <property type="match status" value="1"/>
</dbReference>
<dbReference type="NCBIfam" id="NF005120">
    <property type="entry name" value="PRK06553.1"/>
    <property type="match status" value="1"/>
</dbReference>
<dbReference type="Proteomes" id="UP000236919">
    <property type="component" value="Unassembled WGS sequence"/>
</dbReference>
<evidence type="ECO:0000256" key="3">
    <source>
        <dbReference type="ARBA" id="ARBA00022519"/>
    </source>
</evidence>
<evidence type="ECO:0000256" key="4">
    <source>
        <dbReference type="ARBA" id="ARBA00022679"/>
    </source>
</evidence>
<comment type="caution">
    <text evidence="7">The sequence shown here is derived from an EMBL/GenBank/DDBJ whole genome shotgun (WGS) entry which is preliminary data.</text>
</comment>
<keyword evidence="8" id="KW-1185">Reference proteome</keyword>
<evidence type="ECO:0000313" key="8">
    <source>
        <dbReference type="Proteomes" id="UP000236919"/>
    </source>
</evidence>
<dbReference type="AlphaFoldDB" id="A0A2S4LU52"/>
<sequence length="325" mass="35726">MRRLKALAARAGAAVMIGLIRALFGFLRWLGPERASDLGGWLLRSVSPVIPVNRVALANIRAAFPGMAEDEVRRIARGAWENLGRTAAEYAHLNTLFDYDDDNRDAPSRVEVDGIEHFIALKDDGKPGLIFSSHLANWELPAICAAAYKLDTTAVFRAPNDPAIAAIVHEIRSGAMGGLAAARQGAAFAMQGVLEKGGHLGMLIDQHFTRGVVVPFMGRPALTNPILGKFARRFECPVHGVRVIRLPYHRFRLELTPPLDLPRDANGEIDVQGAMAMMTAVVEGWVREHPEQWLWMHRRWRPNLIAAAKGGDMPAMAIQPVFKAT</sequence>
<organism evidence="7 8">
    <name type="scientific">Bosea psychrotolerans</name>
    <dbReference type="NCBI Taxonomy" id="1871628"/>
    <lineage>
        <taxon>Bacteria</taxon>
        <taxon>Pseudomonadati</taxon>
        <taxon>Pseudomonadota</taxon>
        <taxon>Alphaproteobacteria</taxon>
        <taxon>Hyphomicrobiales</taxon>
        <taxon>Boseaceae</taxon>
        <taxon>Bosea</taxon>
    </lineage>
</organism>
<reference evidence="7 8" key="1">
    <citation type="submission" date="2018-01" db="EMBL/GenBank/DDBJ databases">
        <title>Genomic Encyclopedia of Type Strains, Phase III (KMG-III): the genomes of soil and plant-associated and newly described type strains.</title>
        <authorList>
            <person name="Whitman W."/>
        </authorList>
    </citation>
    <scope>NUCLEOTIDE SEQUENCE [LARGE SCALE GENOMIC DNA]</scope>
    <source>
        <strain evidence="7 8">1131</strain>
    </source>
</reference>
<dbReference type="CDD" id="cd07984">
    <property type="entry name" value="LPLAT_LABLAT-like"/>
    <property type="match status" value="1"/>
</dbReference>
<dbReference type="EMBL" id="PQFZ01000028">
    <property type="protein sequence ID" value="POR45993.1"/>
    <property type="molecule type" value="Genomic_DNA"/>
</dbReference>
<protein>
    <submittedName>
        <fullName evidence="7">KDO2-lipid IV(A) lauroyltransferase</fullName>
    </submittedName>
</protein>
<evidence type="ECO:0000256" key="5">
    <source>
        <dbReference type="ARBA" id="ARBA00023136"/>
    </source>
</evidence>
<dbReference type="GO" id="GO:0009247">
    <property type="term" value="P:glycolipid biosynthetic process"/>
    <property type="evidence" value="ECO:0007669"/>
    <property type="project" value="UniProtKB-ARBA"/>
</dbReference>
<keyword evidence="2" id="KW-1003">Cell membrane</keyword>
<dbReference type="InterPro" id="IPR004960">
    <property type="entry name" value="LipA_acyltrans"/>
</dbReference>
<accession>A0A2S4LU52</accession>
<keyword evidence="5" id="KW-0472">Membrane</keyword>
<dbReference type="GO" id="GO:0016746">
    <property type="term" value="F:acyltransferase activity"/>
    <property type="evidence" value="ECO:0007669"/>
    <property type="project" value="UniProtKB-KW"/>
</dbReference>
<comment type="subcellular location">
    <subcellularLocation>
        <location evidence="1">Cell inner membrane</location>
    </subcellularLocation>
</comment>
<evidence type="ECO:0000256" key="1">
    <source>
        <dbReference type="ARBA" id="ARBA00004533"/>
    </source>
</evidence>
<dbReference type="GO" id="GO:0005886">
    <property type="term" value="C:plasma membrane"/>
    <property type="evidence" value="ECO:0007669"/>
    <property type="project" value="UniProtKB-SubCell"/>
</dbReference>
<keyword evidence="3" id="KW-0997">Cell inner membrane</keyword>
<dbReference type="PANTHER" id="PTHR30606">
    <property type="entry name" value="LIPID A BIOSYNTHESIS LAUROYL ACYLTRANSFERASE"/>
    <property type="match status" value="1"/>
</dbReference>